<dbReference type="EMBL" id="AP005500">
    <property type="protein sequence ID" value="BAD31517.1"/>
    <property type="molecule type" value="Genomic_DNA"/>
</dbReference>
<feature type="region of interest" description="Disordered" evidence="1">
    <location>
        <begin position="55"/>
        <end position="79"/>
    </location>
</feature>
<proteinExistence type="predicted"/>
<evidence type="ECO:0000313" key="2">
    <source>
        <dbReference type="EMBL" id="BAD31517.1"/>
    </source>
</evidence>
<dbReference type="AlphaFoldDB" id="Q69PP3"/>
<name>Q69PP3_ORYSJ</name>
<accession>Q69PP3</accession>
<gene>
    <name evidence="2" type="primary">P0451H06.112</name>
</gene>
<protein>
    <submittedName>
        <fullName evidence="2">Uncharacterized protein</fullName>
    </submittedName>
</protein>
<sequence>MGTRGAFYRRRGRRTWPGRLLISPATWEIERKSGGKFKSNPAHLWWCARAGEEGETGGDVGTGKAGGVGGAEKRGKRRRGRRFRRWLLPAGGERRGRQVGPTCR</sequence>
<organism evidence="2">
    <name type="scientific">Oryza sativa subsp. japonica</name>
    <name type="common">Rice</name>
    <dbReference type="NCBI Taxonomy" id="39947"/>
    <lineage>
        <taxon>Eukaryota</taxon>
        <taxon>Viridiplantae</taxon>
        <taxon>Streptophyta</taxon>
        <taxon>Embryophyta</taxon>
        <taxon>Tracheophyta</taxon>
        <taxon>Spermatophyta</taxon>
        <taxon>Magnoliopsida</taxon>
        <taxon>Liliopsida</taxon>
        <taxon>Poales</taxon>
        <taxon>Poaceae</taxon>
        <taxon>BOP clade</taxon>
        <taxon>Oryzoideae</taxon>
        <taxon>Oryzeae</taxon>
        <taxon>Oryzinae</taxon>
        <taxon>Oryza</taxon>
        <taxon>Oryza sativa</taxon>
    </lineage>
</organism>
<feature type="compositionally biased region" description="Gly residues" evidence="1">
    <location>
        <begin position="57"/>
        <end position="70"/>
    </location>
</feature>
<reference evidence="2" key="1">
    <citation type="journal article" date="2004" name="Plant Cell">
        <title>Composition and structure of the centromeric region of rice chromosome 8.</title>
        <authorList>
            <person name="Wu J."/>
            <person name="Yamagata H."/>
            <person name="Hayashi-Tsugane M."/>
            <person name="Hijishita S."/>
            <person name="Fujisawa M."/>
            <person name="Shibata M."/>
            <person name="Itoh Y."/>
            <person name="Nakamura M."/>
            <person name="Sakaguchi M."/>
            <person name="Yoshihara R."/>
            <person name="Kobayashi H."/>
            <person name="Itoh K."/>
            <person name="Karasawa W."/>
            <person name="Yamamoto M."/>
            <person name="Saji S."/>
            <person name="Katagiri S."/>
            <person name="Kanamori H."/>
            <person name="Namiki N."/>
            <person name="Katayose Y."/>
            <person name="Matsumoto T."/>
            <person name="Sasaki T."/>
        </authorList>
    </citation>
    <scope>NUCLEOTIDE SEQUENCE</scope>
</reference>
<evidence type="ECO:0000256" key="1">
    <source>
        <dbReference type="SAM" id="MobiDB-lite"/>
    </source>
</evidence>